<dbReference type="KEGG" id="msv:Mesil_1206"/>
<dbReference type="OrthoDB" id="4201577at2"/>
<dbReference type="HOGENOM" id="CLU_1466567_0_0_0"/>
<sequence>MGWLAPYADDLLRLAGYPSPHPLAGDALTYAEQAIESYTRRVWGSSQPFTQRVFTTAKSYALPLPPDATSVATVNGSPAPTGVTWSITALGLEATDAEGRPVAWAPGVWTVAGQRGSAAIPQGVLKAASLLINAYLSLSDAQRSQMANASRGDLSYSMRYAQLSVPEAETYLAPYANRIAGGLL</sequence>
<evidence type="ECO:0000313" key="2">
    <source>
        <dbReference type="Proteomes" id="UP000001916"/>
    </source>
</evidence>
<dbReference type="Proteomes" id="UP000001916">
    <property type="component" value="Chromosome"/>
</dbReference>
<evidence type="ECO:0000313" key="1">
    <source>
        <dbReference type="EMBL" id="ADH63103.1"/>
    </source>
</evidence>
<dbReference type="EMBL" id="CP002042">
    <property type="protein sequence ID" value="ADH63103.1"/>
    <property type="molecule type" value="Genomic_DNA"/>
</dbReference>
<gene>
    <name evidence="1" type="ordered locus">Mesil_1206</name>
</gene>
<dbReference type="RefSeq" id="WP_013157678.1">
    <property type="nucleotide sequence ID" value="NC_014212.1"/>
</dbReference>
<reference evidence="1 2" key="1">
    <citation type="journal article" date="2010" name="Stand. Genomic Sci.">
        <title>Complete genome sequence of Meiothermus silvanus type strain (VI-R2).</title>
        <authorList>
            <person name="Sikorski J."/>
            <person name="Tindall B.J."/>
            <person name="Lowry S."/>
            <person name="Lucas S."/>
            <person name="Nolan M."/>
            <person name="Copeland A."/>
            <person name="Glavina Del Rio T."/>
            <person name="Tice H."/>
            <person name="Cheng J.F."/>
            <person name="Han C."/>
            <person name="Pitluck S."/>
            <person name="Liolios K."/>
            <person name="Ivanova N."/>
            <person name="Mavromatis K."/>
            <person name="Mikhailova N."/>
            <person name="Pati A."/>
            <person name="Goodwin L."/>
            <person name="Chen A."/>
            <person name="Palaniappan K."/>
            <person name="Land M."/>
            <person name="Hauser L."/>
            <person name="Chang Y.J."/>
            <person name="Jeffries C.D."/>
            <person name="Rohde M."/>
            <person name="Goker M."/>
            <person name="Woyke T."/>
            <person name="Bristow J."/>
            <person name="Eisen J.A."/>
            <person name="Markowitz V."/>
            <person name="Hugenholtz P."/>
            <person name="Kyrpides N.C."/>
            <person name="Klenk H.P."/>
            <person name="Lapidus A."/>
        </authorList>
    </citation>
    <scope>NUCLEOTIDE SEQUENCE [LARGE SCALE GENOMIC DNA]</scope>
    <source>
        <strain evidence="2">ATCC 700542 / DSM 9946 / VI-R2</strain>
    </source>
</reference>
<accession>D7BDV2</accession>
<organism evidence="1 2">
    <name type="scientific">Allomeiothermus silvanus (strain ATCC 700542 / DSM 9946 / NBRC 106475 / NCIMB 13440 / VI-R2)</name>
    <name type="common">Thermus silvanus</name>
    <dbReference type="NCBI Taxonomy" id="526227"/>
    <lineage>
        <taxon>Bacteria</taxon>
        <taxon>Thermotogati</taxon>
        <taxon>Deinococcota</taxon>
        <taxon>Deinococci</taxon>
        <taxon>Thermales</taxon>
        <taxon>Thermaceae</taxon>
        <taxon>Allomeiothermus</taxon>
    </lineage>
</organism>
<protein>
    <submittedName>
        <fullName evidence="1">Uncharacterized protein</fullName>
    </submittedName>
</protein>
<dbReference type="STRING" id="526227.Mesil_1206"/>
<dbReference type="AlphaFoldDB" id="D7BDV2"/>
<proteinExistence type="predicted"/>
<keyword evidence="2" id="KW-1185">Reference proteome</keyword>
<name>D7BDV2_ALLS1</name>